<keyword evidence="2" id="KW-1185">Reference proteome</keyword>
<evidence type="ECO:0000256" key="1">
    <source>
        <dbReference type="SAM" id="Coils"/>
    </source>
</evidence>
<sequence length="104" mass="11872">MGANLDLSLVADLPHQNMVMVLVTELINFQDRLIACLEEVDAYYSAQLTTTVNKTLDKMHDYSRRLQALNRNILELTKRVRLMILRVQALDNGKNEAVDLLVIC</sequence>
<feature type="coiled-coil region" evidence="1">
    <location>
        <begin position="52"/>
        <end position="79"/>
    </location>
</feature>
<evidence type="ECO:0000313" key="3">
    <source>
        <dbReference type="WBParaSite" id="EEL_0000889201-mRNA-1"/>
    </source>
</evidence>
<dbReference type="AlphaFoldDB" id="A0A0R3S2G0"/>
<proteinExistence type="predicted"/>
<evidence type="ECO:0000313" key="2">
    <source>
        <dbReference type="Proteomes" id="UP000050640"/>
    </source>
</evidence>
<keyword evidence="1" id="KW-0175">Coiled coil</keyword>
<protein>
    <submittedName>
        <fullName evidence="3">Biogenesis of lysosome-related organelles complex 1 subunit 2</fullName>
    </submittedName>
</protein>
<organism evidence="2 3">
    <name type="scientific">Elaeophora elaphi</name>
    <dbReference type="NCBI Taxonomy" id="1147741"/>
    <lineage>
        <taxon>Eukaryota</taxon>
        <taxon>Metazoa</taxon>
        <taxon>Ecdysozoa</taxon>
        <taxon>Nematoda</taxon>
        <taxon>Chromadorea</taxon>
        <taxon>Rhabditida</taxon>
        <taxon>Spirurina</taxon>
        <taxon>Spiruromorpha</taxon>
        <taxon>Filarioidea</taxon>
        <taxon>Onchocercidae</taxon>
        <taxon>Elaeophora</taxon>
    </lineage>
</organism>
<name>A0A0R3S2G0_9BILA</name>
<dbReference type="Proteomes" id="UP000050640">
    <property type="component" value="Unplaced"/>
</dbReference>
<reference evidence="3" key="1">
    <citation type="submission" date="2017-02" db="UniProtKB">
        <authorList>
            <consortium name="WormBaseParasite"/>
        </authorList>
    </citation>
    <scope>IDENTIFICATION</scope>
</reference>
<dbReference type="WBParaSite" id="EEL_0000889201-mRNA-1">
    <property type="protein sequence ID" value="EEL_0000889201-mRNA-1"/>
    <property type="gene ID" value="EEL_0000889201"/>
</dbReference>
<accession>A0A0R3S2G0</accession>